<dbReference type="AlphaFoldDB" id="A0A2V5HI29"/>
<dbReference type="GO" id="GO:0005739">
    <property type="term" value="C:mitochondrion"/>
    <property type="evidence" value="ECO:0007669"/>
    <property type="project" value="TreeGrafter"/>
</dbReference>
<dbReference type="Proteomes" id="UP000249829">
    <property type="component" value="Unassembled WGS sequence"/>
</dbReference>
<keyword evidence="2" id="KW-0677">Repeat</keyword>
<dbReference type="SMART" id="SM00450">
    <property type="entry name" value="RHOD"/>
    <property type="match status" value="2"/>
</dbReference>
<dbReference type="InterPro" id="IPR036873">
    <property type="entry name" value="Rhodanese-like_dom_sf"/>
</dbReference>
<dbReference type="GO" id="GO:0004792">
    <property type="term" value="F:thiosulfate-cyanide sulfurtransferase activity"/>
    <property type="evidence" value="ECO:0007669"/>
    <property type="project" value="TreeGrafter"/>
</dbReference>
<protein>
    <submittedName>
        <fullName evidence="4">Rhodanese-like protein</fullName>
    </submittedName>
</protein>
<feature type="domain" description="Rhodanese" evidence="3">
    <location>
        <begin position="178"/>
        <end position="298"/>
    </location>
</feature>
<organism evidence="4 5">
    <name type="scientific">Aspergillus violaceofuscus (strain CBS 115571)</name>
    <dbReference type="NCBI Taxonomy" id="1450538"/>
    <lineage>
        <taxon>Eukaryota</taxon>
        <taxon>Fungi</taxon>
        <taxon>Dikarya</taxon>
        <taxon>Ascomycota</taxon>
        <taxon>Pezizomycotina</taxon>
        <taxon>Eurotiomycetes</taxon>
        <taxon>Eurotiomycetidae</taxon>
        <taxon>Eurotiales</taxon>
        <taxon>Aspergillaceae</taxon>
        <taxon>Aspergillus</taxon>
    </lineage>
</organism>
<accession>A0A2V5HI29</accession>
<evidence type="ECO:0000313" key="5">
    <source>
        <dbReference type="Proteomes" id="UP000249829"/>
    </source>
</evidence>
<dbReference type="PANTHER" id="PTHR11364:SF27">
    <property type="entry name" value="SULFURTRANSFERASE"/>
    <property type="match status" value="1"/>
</dbReference>
<feature type="domain" description="Rhodanese" evidence="3">
    <location>
        <begin position="42"/>
        <end position="137"/>
    </location>
</feature>
<proteinExistence type="predicted"/>
<dbReference type="CDD" id="cd01449">
    <property type="entry name" value="TST_Repeat_2"/>
    <property type="match status" value="1"/>
</dbReference>
<dbReference type="PANTHER" id="PTHR11364">
    <property type="entry name" value="THIOSULFATE SULFERTANSFERASE"/>
    <property type="match status" value="1"/>
</dbReference>
<dbReference type="Gene3D" id="3.40.250.10">
    <property type="entry name" value="Rhodanese-like domain"/>
    <property type="match status" value="2"/>
</dbReference>
<keyword evidence="1" id="KW-0808">Transferase</keyword>
<sequence>MTDPFPSYLITPAEYHNVVTTTPTTTRRIIPLAAGRPALLPAFEAHHLPGTKFFDQSVIRDATSPYPLMLPTAEAFAAAMTALDIRPSDILVVYDAYEIGTYSAPRVAWMCSFFGHDAVHVLNNFRVYVDLGYPVSSGEIAKAGGGGVTKEPGDAYSVATVPDPKRLISYEEVKGLVGDEEVKIVDARIAGRFSGTQSEEDTSLRSGHIPGAVNVPLARLLDETSKVILPACTLKDIFEEAGVPVTNEVPRSWILTCNSGVTAAALDLALSEIGAKGPRRLYDGSWMEWTRRAEEELVVVDTNS</sequence>
<dbReference type="PROSITE" id="PS50206">
    <property type="entry name" value="RHODANESE_3"/>
    <property type="match status" value="2"/>
</dbReference>
<reference evidence="4 5" key="1">
    <citation type="submission" date="2018-02" db="EMBL/GenBank/DDBJ databases">
        <title>The genomes of Aspergillus section Nigri reveals drivers in fungal speciation.</title>
        <authorList>
            <consortium name="DOE Joint Genome Institute"/>
            <person name="Vesth T.C."/>
            <person name="Nybo J."/>
            <person name="Theobald S."/>
            <person name="Brandl J."/>
            <person name="Frisvad J.C."/>
            <person name="Nielsen K.F."/>
            <person name="Lyhne E.K."/>
            <person name="Kogle M.E."/>
            <person name="Kuo A."/>
            <person name="Riley R."/>
            <person name="Clum A."/>
            <person name="Nolan M."/>
            <person name="Lipzen A."/>
            <person name="Salamov A."/>
            <person name="Henrissat B."/>
            <person name="Wiebenga A."/>
            <person name="De vries R.P."/>
            <person name="Grigoriev I.V."/>
            <person name="Mortensen U.H."/>
            <person name="Andersen M.R."/>
            <person name="Baker S.E."/>
        </authorList>
    </citation>
    <scope>NUCLEOTIDE SEQUENCE [LARGE SCALE GENOMIC DNA]</scope>
    <source>
        <strain evidence="4 5">CBS 115571</strain>
    </source>
</reference>
<dbReference type="InterPro" id="IPR045078">
    <property type="entry name" value="TST/MPST-like"/>
</dbReference>
<evidence type="ECO:0000313" key="4">
    <source>
        <dbReference type="EMBL" id="PYI23471.1"/>
    </source>
</evidence>
<evidence type="ECO:0000256" key="1">
    <source>
        <dbReference type="ARBA" id="ARBA00022679"/>
    </source>
</evidence>
<evidence type="ECO:0000256" key="2">
    <source>
        <dbReference type="ARBA" id="ARBA00022737"/>
    </source>
</evidence>
<dbReference type="OMA" id="LLDVRWQ"/>
<name>A0A2V5HI29_ASPV1</name>
<dbReference type="Pfam" id="PF00581">
    <property type="entry name" value="Rhodanese"/>
    <property type="match status" value="1"/>
</dbReference>
<evidence type="ECO:0000259" key="3">
    <source>
        <dbReference type="PROSITE" id="PS50206"/>
    </source>
</evidence>
<dbReference type="STRING" id="1450538.A0A2V5HI29"/>
<dbReference type="InterPro" id="IPR001763">
    <property type="entry name" value="Rhodanese-like_dom"/>
</dbReference>
<dbReference type="SUPFAM" id="SSF52821">
    <property type="entry name" value="Rhodanese/Cell cycle control phosphatase"/>
    <property type="match status" value="2"/>
</dbReference>
<gene>
    <name evidence="4" type="ORF">BO99DRAFT_323389</name>
</gene>
<keyword evidence="5" id="KW-1185">Reference proteome</keyword>
<dbReference type="EMBL" id="KZ825105">
    <property type="protein sequence ID" value="PYI23471.1"/>
    <property type="molecule type" value="Genomic_DNA"/>
</dbReference>